<accession>A0ABY4WRQ4</accession>
<keyword evidence="8" id="KW-1185">Reference proteome</keyword>
<feature type="transmembrane region" description="Helical" evidence="5">
    <location>
        <begin position="6"/>
        <end position="24"/>
    </location>
</feature>
<keyword evidence="3 5" id="KW-1133">Transmembrane helix</keyword>
<evidence type="ECO:0000256" key="1">
    <source>
        <dbReference type="ARBA" id="ARBA00004141"/>
    </source>
</evidence>
<keyword evidence="4 5" id="KW-0472">Membrane</keyword>
<feature type="transmembrane region" description="Helical" evidence="5">
    <location>
        <begin position="45"/>
        <end position="65"/>
    </location>
</feature>
<feature type="transmembrane region" description="Helical" evidence="5">
    <location>
        <begin position="71"/>
        <end position="92"/>
    </location>
</feature>
<dbReference type="Proteomes" id="UP001056500">
    <property type="component" value="Chromosome"/>
</dbReference>
<dbReference type="EMBL" id="CP098755">
    <property type="protein sequence ID" value="USG67271.1"/>
    <property type="molecule type" value="Genomic_DNA"/>
</dbReference>
<reference evidence="7" key="1">
    <citation type="submission" date="2022-06" db="EMBL/GenBank/DDBJ databases">
        <title>Genome sequencing of Brevibacillus sp. BB3-R1.</title>
        <authorList>
            <person name="Heo J."/>
            <person name="Lee D."/>
            <person name="Won M."/>
            <person name="Han B.-H."/>
            <person name="Hong S.-B."/>
            <person name="Kwon S.-W."/>
        </authorList>
    </citation>
    <scope>NUCLEOTIDE SEQUENCE</scope>
    <source>
        <strain evidence="7">BB3-R1</strain>
    </source>
</reference>
<sequence length="190" mass="21810">MDELILFLRVMLGTLFISAAVTKIGDLEKYTLIIKEYKILPEFTLYLFVRFKLVAEITTGVFILVGLYLPFMYLIACFLMLLYTLAITINLLRGRREISCGCGGMAGNHQLSWTLTIRNLAIFFGCYWLYLSSTDWGSLDALFSGQRDHFFHLEVLQVILISMLTLIMGTMSKLLFALHKQIKNLKETLK</sequence>
<dbReference type="Pfam" id="PF07291">
    <property type="entry name" value="MauE"/>
    <property type="match status" value="1"/>
</dbReference>
<dbReference type="InterPro" id="IPR009908">
    <property type="entry name" value="Methylamine_util_MauE"/>
</dbReference>
<gene>
    <name evidence="7" type="ORF">NDK47_08355</name>
</gene>
<feature type="transmembrane region" description="Helical" evidence="5">
    <location>
        <begin position="113"/>
        <end position="130"/>
    </location>
</feature>
<feature type="domain" description="Methylamine utilisation protein MauE" evidence="6">
    <location>
        <begin position="1"/>
        <end position="131"/>
    </location>
</feature>
<evidence type="ECO:0000256" key="4">
    <source>
        <dbReference type="ARBA" id="ARBA00023136"/>
    </source>
</evidence>
<evidence type="ECO:0000313" key="8">
    <source>
        <dbReference type="Proteomes" id="UP001056500"/>
    </source>
</evidence>
<comment type="subcellular location">
    <subcellularLocation>
        <location evidence="1">Membrane</location>
        <topology evidence="1">Multi-pass membrane protein</topology>
    </subcellularLocation>
</comment>
<name>A0ABY4WRQ4_9BACL</name>
<evidence type="ECO:0000256" key="5">
    <source>
        <dbReference type="SAM" id="Phobius"/>
    </source>
</evidence>
<keyword evidence="2 5" id="KW-0812">Transmembrane</keyword>
<proteinExistence type="predicted"/>
<evidence type="ECO:0000256" key="3">
    <source>
        <dbReference type="ARBA" id="ARBA00022989"/>
    </source>
</evidence>
<evidence type="ECO:0000313" key="7">
    <source>
        <dbReference type="EMBL" id="USG67271.1"/>
    </source>
</evidence>
<evidence type="ECO:0000256" key="2">
    <source>
        <dbReference type="ARBA" id="ARBA00022692"/>
    </source>
</evidence>
<organism evidence="7 8">
    <name type="scientific">Brevibacillus ruminantium</name>
    <dbReference type="NCBI Taxonomy" id="2950604"/>
    <lineage>
        <taxon>Bacteria</taxon>
        <taxon>Bacillati</taxon>
        <taxon>Bacillota</taxon>
        <taxon>Bacilli</taxon>
        <taxon>Bacillales</taxon>
        <taxon>Paenibacillaceae</taxon>
        <taxon>Brevibacillus</taxon>
    </lineage>
</organism>
<protein>
    <submittedName>
        <fullName evidence="7">DoxX family membrane protein</fullName>
    </submittedName>
</protein>
<evidence type="ECO:0000259" key="6">
    <source>
        <dbReference type="Pfam" id="PF07291"/>
    </source>
</evidence>
<dbReference type="RefSeq" id="WP_251874373.1">
    <property type="nucleotide sequence ID" value="NZ_CP098755.1"/>
</dbReference>
<feature type="transmembrane region" description="Helical" evidence="5">
    <location>
        <begin position="150"/>
        <end position="176"/>
    </location>
</feature>